<evidence type="ECO:0000256" key="4">
    <source>
        <dbReference type="ARBA" id="ARBA00023125"/>
    </source>
</evidence>
<dbReference type="PRINTS" id="PR00046">
    <property type="entry name" value="SIGMA70FCT"/>
</dbReference>
<keyword evidence="7" id="KW-0175">Coiled coil</keyword>
<dbReference type="SUPFAM" id="SSF88659">
    <property type="entry name" value="Sigma3 and sigma4 domains of RNA polymerase sigma factors"/>
    <property type="match status" value="2"/>
</dbReference>
<dbReference type="InterPro" id="IPR009042">
    <property type="entry name" value="RNA_pol_sigma70_r1_2"/>
</dbReference>
<evidence type="ECO:0000256" key="2">
    <source>
        <dbReference type="ARBA" id="ARBA00023015"/>
    </source>
</evidence>
<feature type="domain" description="RNA polymerase sigma-70" evidence="8">
    <location>
        <begin position="104"/>
        <end position="117"/>
    </location>
</feature>
<dbReference type="RefSeq" id="WP_068139273.1">
    <property type="nucleotide sequence ID" value="NZ_AP014924.1"/>
</dbReference>
<dbReference type="Pfam" id="PF00140">
    <property type="entry name" value="Sigma70_r1_2"/>
    <property type="match status" value="1"/>
</dbReference>
<evidence type="ECO:0000256" key="1">
    <source>
        <dbReference type="ARBA" id="ARBA00007788"/>
    </source>
</evidence>
<feature type="coiled-coil region" evidence="7">
    <location>
        <begin position="237"/>
        <end position="293"/>
    </location>
</feature>
<dbReference type="OrthoDB" id="9809557at2"/>
<dbReference type="CDD" id="cd06171">
    <property type="entry name" value="Sigma70_r4"/>
    <property type="match status" value="1"/>
</dbReference>
<accession>A0A0K2SNC6</accession>
<comment type="similarity">
    <text evidence="1 6">Belongs to the sigma-70 factor family.</text>
</comment>
<evidence type="ECO:0000256" key="6">
    <source>
        <dbReference type="RuleBase" id="RU362124"/>
    </source>
</evidence>
<reference evidence="11" key="1">
    <citation type="submission" date="2015-07" db="EMBL/GenBank/DDBJ databases">
        <title>Complete genome sequence and phylogenetic analysis of Limnochorda pilosa.</title>
        <authorList>
            <person name="Watanabe M."/>
            <person name="Kojima H."/>
            <person name="Fukui M."/>
        </authorList>
    </citation>
    <scope>NUCLEOTIDE SEQUENCE [LARGE SCALE GENOMIC DNA]</scope>
    <source>
        <strain evidence="11">HC45</strain>
    </source>
</reference>
<sequence>MPAVAEESYVPREMVPPGERVAAPQLEPRIRRSAEETRVGDDLLQTYLTDMGQVALLSPEEEVALAQAAEGGDARARRRLIEANLRLVVSIAKRYAHRGVPLLDLIQEGNLGLMRAVEKFDWRRGNRFSTYATWWISQRIKRAVLDQSSGIRLPVNKFEIVRQILSQRERYLREEGREPTDLELAEALGVDVEQIRQVRQATYEPLSLENPITDDGFSLGDVIEDEQASNPDEQVPQDSLHSELRELLEVLNEKELQVLRRRFGLDGGQPRTLAEVGREIEVSKERVRQIQAQALRKLRRQGLAHQLEAYLS</sequence>
<dbReference type="PROSITE" id="PS00715">
    <property type="entry name" value="SIGMA70_1"/>
    <property type="match status" value="1"/>
</dbReference>
<dbReference type="PATRIC" id="fig|1555112.3.peg.2848"/>
<dbReference type="InterPro" id="IPR000943">
    <property type="entry name" value="RNA_pol_sigma70"/>
</dbReference>
<dbReference type="InterPro" id="IPR050239">
    <property type="entry name" value="Sigma-70_RNA_pol_init_factors"/>
</dbReference>
<dbReference type="InterPro" id="IPR007624">
    <property type="entry name" value="RNA_pol_sigma70_r3"/>
</dbReference>
<dbReference type="PANTHER" id="PTHR30603:SF60">
    <property type="entry name" value="RNA POLYMERASE SIGMA FACTOR RPOD"/>
    <property type="match status" value="1"/>
</dbReference>
<dbReference type="Pfam" id="PF04545">
    <property type="entry name" value="Sigma70_r4"/>
    <property type="match status" value="1"/>
</dbReference>
<dbReference type="GO" id="GO:0016987">
    <property type="term" value="F:sigma factor activity"/>
    <property type="evidence" value="ECO:0007669"/>
    <property type="project" value="UniProtKB-KW"/>
</dbReference>
<dbReference type="InterPro" id="IPR007630">
    <property type="entry name" value="RNA_pol_sigma70_r4"/>
</dbReference>
<evidence type="ECO:0000256" key="3">
    <source>
        <dbReference type="ARBA" id="ARBA00023082"/>
    </source>
</evidence>
<dbReference type="KEGG" id="lpil:LIP_2804"/>
<dbReference type="GO" id="GO:0006352">
    <property type="term" value="P:DNA-templated transcription initiation"/>
    <property type="evidence" value="ECO:0007669"/>
    <property type="project" value="InterPro"/>
</dbReference>
<dbReference type="AlphaFoldDB" id="A0A0K2SNC6"/>
<dbReference type="NCBIfam" id="TIGR02937">
    <property type="entry name" value="sigma70-ECF"/>
    <property type="match status" value="1"/>
</dbReference>
<dbReference type="Gene3D" id="1.10.10.10">
    <property type="entry name" value="Winged helix-like DNA-binding domain superfamily/Winged helix DNA-binding domain"/>
    <property type="match status" value="2"/>
</dbReference>
<dbReference type="FunFam" id="1.10.601.10:FF:000001">
    <property type="entry name" value="RNA polymerase sigma factor SigA"/>
    <property type="match status" value="1"/>
</dbReference>
<feature type="domain" description="RNA polymerase sigma-70" evidence="9">
    <location>
        <begin position="272"/>
        <end position="298"/>
    </location>
</feature>
<gene>
    <name evidence="10" type="ORF">LIP_2804</name>
</gene>
<dbReference type="InterPro" id="IPR014284">
    <property type="entry name" value="RNA_pol_sigma-70_dom"/>
</dbReference>
<evidence type="ECO:0000256" key="5">
    <source>
        <dbReference type="ARBA" id="ARBA00023163"/>
    </source>
</evidence>
<evidence type="ECO:0000256" key="7">
    <source>
        <dbReference type="SAM" id="Coils"/>
    </source>
</evidence>
<dbReference type="SUPFAM" id="SSF88946">
    <property type="entry name" value="Sigma2 domain of RNA polymerase sigma factors"/>
    <property type="match status" value="1"/>
</dbReference>
<evidence type="ECO:0000313" key="10">
    <source>
        <dbReference type="EMBL" id="BAS28633.1"/>
    </source>
</evidence>
<dbReference type="GO" id="GO:0003677">
    <property type="term" value="F:DNA binding"/>
    <property type="evidence" value="ECO:0007669"/>
    <property type="project" value="UniProtKB-KW"/>
</dbReference>
<proteinExistence type="inferred from homology"/>
<evidence type="ECO:0000259" key="9">
    <source>
        <dbReference type="PROSITE" id="PS00716"/>
    </source>
</evidence>
<reference evidence="11" key="2">
    <citation type="journal article" date="2016" name="Int. J. Syst. Evol. Microbiol.">
        <title>Complete genome sequence and cell structure of Limnochorda pilosa, a Gram-negative spore-former within the phylum Firmicutes.</title>
        <authorList>
            <person name="Watanabe M."/>
            <person name="Kojima H."/>
            <person name="Fukui M."/>
        </authorList>
    </citation>
    <scope>NUCLEOTIDE SEQUENCE [LARGE SCALE GENOMIC DNA]</scope>
    <source>
        <strain evidence="11">HC45</strain>
    </source>
</reference>
<dbReference type="InterPro" id="IPR013324">
    <property type="entry name" value="RNA_pol_sigma_r3/r4-like"/>
</dbReference>
<dbReference type="PROSITE" id="PS00716">
    <property type="entry name" value="SIGMA70_2"/>
    <property type="match status" value="1"/>
</dbReference>
<dbReference type="PANTHER" id="PTHR30603">
    <property type="entry name" value="RNA POLYMERASE SIGMA FACTOR RPO"/>
    <property type="match status" value="1"/>
</dbReference>
<keyword evidence="4 6" id="KW-0238">DNA-binding</keyword>
<dbReference type="InterPro" id="IPR036388">
    <property type="entry name" value="WH-like_DNA-bd_sf"/>
</dbReference>
<dbReference type="EMBL" id="AP014924">
    <property type="protein sequence ID" value="BAS28633.1"/>
    <property type="molecule type" value="Genomic_DNA"/>
</dbReference>
<dbReference type="Pfam" id="PF04539">
    <property type="entry name" value="Sigma70_r3"/>
    <property type="match status" value="1"/>
</dbReference>
<keyword evidence="2 6" id="KW-0805">Transcription regulation</keyword>
<keyword evidence="3 6" id="KW-0731">Sigma factor</keyword>
<protein>
    <recommendedName>
        <fullName evidence="6">RNA polymerase sigma factor</fullName>
    </recommendedName>
</protein>
<dbReference type="InterPro" id="IPR013325">
    <property type="entry name" value="RNA_pol_sigma_r2"/>
</dbReference>
<dbReference type="Pfam" id="PF04542">
    <property type="entry name" value="Sigma70_r2"/>
    <property type="match status" value="1"/>
</dbReference>
<keyword evidence="5 6" id="KW-0804">Transcription</keyword>
<organism evidence="10 11">
    <name type="scientific">Limnochorda pilosa</name>
    <dbReference type="NCBI Taxonomy" id="1555112"/>
    <lineage>
        <taxon>Bacteria</taxon>
        <taxon>Bacillati</taxon>
        <taxon>Bacillota</taxon>
        <taxon>Limnochordia</taxon>
        <taxon>Limnochordales</taxon>
        <taxon>Limnochordaceae</taxon>
        <taxon>Limnochorda</taxon>
    </lineage>
</organism>
<evidence type="ECO:0000313" key="11">
    <source>
        <dbReference type="Proteomes" id="UP000065807"/>
    </source>
</evidence>
<name>A0A0K2SNC6_LIMPI</name>
<dbReference type="STRING" id="1555112.LIP_2804"/>
<dbReference type="InterPro" id="IPR007627">
    <property type="entry name" value="RNA_pol_sigma70_r2"/>
</dbReference>
<comment type="function">
    <text evidence="6">Sigma factors are initiation factors that promote the attachment of RNA polymerase to specific initiation sites and are then released.</text>
</comment>
<keyword evidence="11" id="KW-1185">Reference proteome</keyword>
<dbReference type="Proteomes" id="UP000065807">
    <property type="component" value="Chromosome"/>
</dbReference>
<evidence type="ECO:0000259" key="8">
    <source>
        <dbReference type="PROSITE" id="PS00715"/>
    </source>
</evidence>
<dbReference type="Gene3D" id="1.10.601.10">
    <property type="entry name" value="RNA Polymerase Primary Sigma Factor"/>
    <property type="match status" value="1"/>
</dbReference>